<proteinExistence type="predicted"/>
<accession>A0A3E0EN32</accession>
<comment type="caution">
    <text evidence="1">The sequence shown here is derived from an EMBL/GenBank/DDBJ whole genome shotgun (WGS) entry which is preliminary data.</text>
</comment>
<dbReference type="InterPro" id="IPR025935">
    <property type="entry name" value="AbiH"/>
</dbReference>
<organism evidence="1 2">
    <name type="scientific">Flavobacterium aquicola</name>
    <dbReference type="NCBI Taxonomy" id="1682742"/>
    <lineage>
        <taxon>Bacteria</taxon>
        <taxon>Pseudomonadati</taxon>
        <taxon>Bacteroidota</taxon>
        <taxon>Flavobacteriia</taxon>
        <taxon>Flavobacteriales</taxon>
        <taxon>Flavobacteriaceae</taxon>
        <taxon>Flavobacterium</taxon>
    </lineage>
</organism>
<dbReference type="AlphaFoldDB" id="A0A3E0EN32"/>
<dbReference type="RefSeq" id="WP_115813272.1">
    <property type="nucleotide sequence ID" value="NZ_QUNI01000005.1"/>
</dbReference>
<evidence type="ECO:0000313" key="1">
    <source>
        <dbReference type="EMBL" id="REG99160.1"/>
    </source>
</evidence>
<protein>
    <submittedName>
        <fullName evidence="1">Abortive infection AbiH-like protein</fullName>
    </submittedName>
</protein>
<dbReference type="OrthoDB" id="5903604at2"/>
<evidence type="ECO:0000313" key="2">
    <source>
        <dbReference type="Proteomes" id="UP000257136"/>
    </source>
</evidence>
<gene>
    <name evidence="1" type="ORF">C8P67_105334</name>
</gene>
<sequence length="380" mass="45418">MNRLVIIGNGFDLAHGLPTSYRDFIDDFWKNFKDKCKSDEYQNLISTHDHYNGYYNGVNQIENFNDLKVNLENYSKENGHFYDSNAVVCRNSHNTIFAFKSDFFKLINKKNSENWVDIENQYYKQLKIIAKHRSLSANEQKEQVVLLNKEFEQVKSLLKAYLIKTINKKYNWFDLKNNEIEDHLKEEPNIWEFLFDKKNKEYYENDVNLNLEDTLFLSFNYTKTIENYSSYMGNGFSCNYIHGELNNEELPIIFGFGDEMDEHYADIENLDDNEYLKNFKSIQYLEHSNYKNLYNFIEAEPFQVFIMGHSCGLSDRTLLSMIFENENCLSVKVYYYQMSKYSDNYTEIIQNISRHFKDKKMLRNKVVEKMHSKPLVKFIG</sequence>
<dbReference type="Proteomes" id="UP000257136">
    <property type="component" value="Unassembled WGS sequence"/>
</dbReference>
<name>A0A3E0EN32_9FLAO</name>
<dbReference type="EMBL" id="QUNI01000005">
    <property type="protein sequence ID" value="REG99160.1"/>
    <property type="molecule type" value="Genomic_DNA"/>
</dbReference>
<reference evidence="1 2" key="1">
    <citation type="submission" date="2018-08" db="EMBL/GenBank/DDBJ databases">
        <title>Genomic Encyclopedia of Archaeal and Bacterial Type Strains, Phase II (KMG-II): from individual species to whole genera.</title>
        <authorList>
            <person name="Goeker M."/>
        </authorList>
    </citation>
    <scope>NUCLEOTIDE SEQUENCE [LARGE SCALE GENOMIC DNA]</scope>
    <source>
        <strain evidence="1 2">DSM 100880</strain>
    </source>
</reference>
<keyword evidence="2" id="KW-1185">Reference proteome</keyword>
<dbReference type="Pfam" id="PF14253">
    <property type="entry name" value="AbiH"/>
    <property type="match status" value="1"/>
</dbReference>